<name>A0ABV8YT32_9ACTN</name>
<dbReference type="EMBL" id="JBHSFG010000042">
    <property type="protein sequence ID" value="MFC4467717.1"/>
    <property type="molecule type" value="Genomic_DNA"/>
</dbReference>
<dbReference type="RefSeq" id="WP_386345200.1">
    <property type="nucleotide sequence ID" value="NZ_JBHSFG010000042.1"/>
</dbReference>
<organism evidence="1 2">
    <name type="scientific">Streptomyces xiangluensis</name>
    <dbReference type="NCBI Taxonomy" id="2665720"/>
    <lineage>
        <taxon>Bacteria</taxon>
        <taxon>Bacillati</taxon>
        <taxon>Actinomycetota</taxon>
        <taxon>Actinomycetes</taxon>
        <taxon>Kitasatosporales</taxon>
        <taxon>Streptomycetaceae</taxon>
        <taxon>Streptomyces</taxon>
    </lineage>
</organism>
<evidence type="ECO:0000313" key="1">
    <source>
        <dbReference type="EMBL" id="MFC4467717.1"/>
    </source>
</evidence>
<dbReference type="Proteomes" id="UP001596012">
    <property type="component" value="Unassembled WGS sequence"/>
</dbReference>
<gene>
    <name evidence="1" type="ORF">ACFPH6_24845</name>
</gene>
<accession>A0ABV8YT32</accession>
<dbReference type="InterPro" id="IPR026337">
    <property type="entry name" value="AKG_HExxH"/>
</dbReference>
<protein>
    <submittedName>
        <fullName evidence="1">HEXXH motif domain-containing protein</fullName>
    </submittedName>
</protein>
<proteinExistence type="predicted"/>
<dbReference type="NCBIfam" id="TIGR04267">
    <property type="entry name" value="mod_HExxH"/>
    <property type="match status" value="1"/>
</dbReference>
<sequence length="632" mass="68226">MTSEPAAPADLPFHQLSMASLRTLARGEGGATAVAEILAAERSRRLLLLRALDEGMSEGDPLQASGMALSHRDAWSLLERVQRQAPEVFEDVLMFPPTGMWVSIALRQMRGRSSEDAPLWVVLGHLSALAAAAGARAGLDFSLAVPVRRGQVPLPTLGCAVLPVREPWSVARVECRQGELRISCGRGQVLVPRNAAANGPGWHAVRHVVLESGGRPKRLPLEELDPYRTFPRPSEPRLLSAAEAEAWEGMLADAWEILLRDEPESAEGMRRGLLSMTPTPTRERFRPYSGTAGDAVGGVTASRPDDVPQLAATLVHEFQHTKLSGLIHLQPLSVDQTAQDPEELFYAPWRDDPRPLSGLLQGIYAFTGVTRFWRAHRYAAGAAQASSAHFEFALWRAQVWSTLNLVRGHERLTPLGRHLIEGLREQCAQWLADPVPDAESELAREAAADHRARWRAHHLRPPAAAVEEAVRAWRRGDDRAPAGLAAEPELVPDSEVRFLDTAAVLVRHRLSEPDGAWRQAAAQGSGDAAGVEGATVADVLLTCDDKAGARAAFVAQLSGKGVPVAAWAGLGRALAGEGQVRNAASRLLLRFPERARAVHEAVEAAQGRAPDPVRLAEWLGQGLSPGDGTSVS</sequence>
<keyword evidence="2" id="KW-1185">Reference proteome</keyword>
<evidence type="ECO:0000313" key="2">
    <source>
        <dbReference type="Proteomes" id="UP001596012"/>
    </source>
</evidence>
<reference evidence="2" key="1">
    <citation type="journal article" date="2019" name="Int. J. Syst. Evol. Microbiol.">
        <title>The Global Catalogue of Microorganisms (GCM) 10K type strain sequencing project: providing services to taxonomists for standard genome sequencing and annotation.</title>
        <authorList>
            <consortium name="The Broad Institute Genomics Platform"/>
            <consortium name="The Broad Institute Genome Sequencing Center for Infectious Disease"/>
            <person name="Wu L."/>
            <person name="Ma J."/>
        </authorList>
    </citation>
    <scope>NUCLEOTIDE SEQUENCE [LARGE SCALE GENOMIC DNA]</scope>
    <source>
        <strain evidence="2">DT43</strain>
    </source>
</reference>
<comment type="caution">
    <text evidence="1">The sequence shown here is derived from an EMBL/GenBank/DDBJ whole genome shotgun (WGS) entry which is preliminary data.</text>
</comment>